<evidence type="ECO:0000313" key="2">
    <source>
        <dbReference type="EMBL" id="MBD8270665.1"/>
    </source>
</evidence>
<dbReference type="CDD" id="cd00093">
    <property type="entry name" value="HTH_XRE"/>
    <property type="match status" value="1"/>
</dbReference>
<gene>
    <name evidence="2" type="ORF">IFU03_12960</name>
</gene>
<dbReference type="Proteomes" id="UP000610293">
    <property type="component" value="Unassembled WGS sequence"/>
</dbReference>
<dbReference type="SMART" id="SM00530">
    <property type="entry name" value="HTH_XRE"/>
    <property type="match status" value="1"/>
</dbReference>
<sequence>MLARDSLAAVLRVLRRARDLKAEDFSTGIDPTHVNNLENGKVSVSLETLESVAKILDLRTVSLLVLATSLREKISPHELLAEVKTEVREFSSPRFLADFASQIENGELVRRPSGAQVSQKKLAAVRECKVAGMTQRETVIKLGLPASTVQRYWHKE</sequence>
<dbReference type="InterPro" id="IPR010982">
    <property type="entry name" value="Lambda_DNA-bd_dom_sf"/>
</dbReference>
<dbReference type="RefSeq" id="WP_060549388.1">
    <property type="nucleotide sequence ID" value="NZ_JACYNJ010000008.1"/>
</dbReference>
<organism evidence="2 3">
    <name type="scientific">Pseudomonas fluorescens</name>
    <dbReference type="NCBI Taxonomy" id="294"/>
    <lineage>
        <taxon>Bacteria</taxon>
        <taxon>Pseudomonadati</taxon>
        <taxon>Pseudomonadota</taxon>
        <taxon>Gammaproteobacteria</taxon>
        <taxon>Pseudomonadales</taxon>
        <taxon>Pseudomonadaceae</taxon>
        <taxon>Pseudomonas</taxon>
    </lineage>
</organism>
<comment type="caution">
    <text evidence="2">The sequence shown here is derived from an EMBL/GenBank/DDBJ whole genome shotgun (WGS) entry which is preliminary data.</text>
</comment>
<reference evidence="2" key="1">
    <citation type="journal article" date="2020" name="FEMS Microbiol. Ecol.">
        <title>Temporal dynamics of bacterial communities during seed development and maturation.</title>
        <authorList>
            <person name="Chesneau G."/>
            <person name="Torres-Cortes G."/>
            <person name="Briand M."/>
            <person name="Darrasse A."/>
            <person name="Preveaux A."/>
            <person name="Marais C."/>
            <person name="Jacques M.A."/>
            <person name="Shade A."/>
            <person name="Barret M."/>
        </authorList>
    </citation>
    <scope>NUCLEOTIDE SEQUENCE</scope>
    <source>
        <strain evidence="2">CFBP13533</strain>
    </source>
</reference>
<protein>
    <submittedName>
        <fullName evidence="2">Helix-turn-helix transcriptional regulator</fullName>
    </submittedName>
</protein>
<dbReference type="Gene3D" id="1.10.260.40">
    <property type="entry name" value="lambda repressor-like DNA-binding domains"/>
    <property type="match status" value="1"/>
</dbReference>
<dbReference type="EMBL" id="JACYNJ010000008">
    <property type="protein sequence ID" value="MBD8270665.1"/>
    <property type="molecule type" value="Genomic_DNA"/>
</dbReference>
<dbReference type="SUPFAM" id="SSF47413">
    <property type="entry name" value="lambda repressor-like DNA-binding domains"/>
    <property type="match status" value="1"/>
</dbReference>
<dbReference type="Pfam" id="PF13560">
    <property type="entry name" value="HTH_31"/>
    <property type="match status" value="1"/>
</dbReference>
<evidence type="ECO:0000259" key="1">
    <source>
        <dbReference type="PROSITE" id="PS50943"/>
    </source>
</evidence>
<dbReference type="GO" id="GO:0003677">
    <property type="term" value="F:DNA binding"/>
    <property type="evidence" value="ECO:0007669"/>
    <property type="project" value="InterPro"/>
</dbReference>
<name>A0AAE2U418_PSEFL</name>
<dbReference type="PROSITE" id="PS50943">
    <property type="entry name" value="HTH_CROC1"/>
    <property type="match status" value="1"/>
</dbReference>
<accession>A0AAE2U418</accession>
<evidence type="ECO:0000313" key="3">
    <source>
        <dbReference type="Proteomes" id="UP000610293"/>
    </source>
</evidence>
<dbReference type="InterPro" id="IPR001387">
    <property type="entry name" value="Cro/C1-type_HTH"/>
</dbReference>
<feature type="domain" description="HTH cro/C1-type" evidence="1">
    <location>
        <begin position="11"/>
        <end position="64"/>
    </location>
</feature>
<dbReference type="AlphaFoldDB" id="A0AAE2U418"/>
<proteinExistence type="predicted"/>